<protein>
    <submittedName>
        <fullName evidence="2">Uncharacterized protein</fullName>
    </submittedName>
</protein>
<evidence type="ECO:0000256" key="1">
    <source>
        <dbReference type="SAM" id="Phobius"/>
    </source>
</evidence>
<evidence type="ECO:0000313" key="2">
    <source>
        <dbReference type="EMBL" id="AEP94938.1"/>
    </source>
</evidence>
<proteinExistence type="predicted"/>
<keyword evidence="2" id="KW-0614">Plasmid</keyword>
<dbReference type="EMBL" id="JN689217">
    <property type="protein sequence ID" value="AEP94938.1"/>
    <property type="molecule type" value="Genomic_DNA"/>
</dbReference>
<dbReference type="AlphaFoldDB" id="G5DS97"/>
<keyword evidence="1" id="KW-1133">Transmembrane helix</keyword>
<organism evidence="2">
    <name type="scientific">Clostridium perfringens</name>
    <dbReference type="NCBI Taxonomy" id="1502"/>
    <lineage>
        <taxon>Bacteria</taxon>
        <taxon>Bacillati</taxon>
        <taxon>Bacillota</taxon>
        <taxon>Clostridia</taxon>
        <taxon>Eubacteriales</taxon>
        <taxon>Clostridiaceae</taxon>
        <taxon>Clostridium</taxon>
    </lineage>
</organism>
<sequence>MFNKGGNSMNITIICAIIGGLMGSFYMKKKLEKKTNN</sequence>
<keyword evidence="1" id="KW-0472">Membrane</keyword>
<geneLocation type="plasmid" evidence="2">
    <name>pJIR3844</name>
</geneLocation>
<gene>
    <name evidence="2" type="ORF">pBeta2_00048</name>
</gene>
<feature type="transmembrane region" description="Helical" evidence="1">
    <location>
        <begin position="6"/>
        <end position="27"/>
    </location>
</feature>
<keyword evidence="1" id="KW-0812">Transmembrane</keyword>
<name>G5DS97_CLOPF</name>
<accession>G5DS97</accession>
<reference evidence="2" key="1">
    <citation type="journal article" date="2011" name="MBio">
        <title>Necrotic Enteritis-Derived Clostridium perfringens Strain with Three Closely Related Independently Conjugative Toxin and Antibiotic Resistance Plasmids.</title>
        <authorList>
            <person name="Bannam T.L."/>
            <person name="Yan X.X."/>
            <person name="Harrison P.F."/>
            <person name="Seemann T."/>
            <person name="Keyburn A.L."/>
            <person name="Stubenrauch C."/>
            <person name="Weeramantri L.H."/>
            <person name="Cheung J.K."/>
            <person name="McClane B.A."/>
            <person name="Boyce J.D."/>
            <person name="Moore R.J."/>
            <person name="Rood J.I."/>
        </authorList>
    </citation>
    <scope>NUCLEOTIDE SEQUENCE</scope>
    <source>
        <strain evidence="2">EHE-NE18</strain>
        <plasmid evidence="2">pJIR3844</plasmid>
    </source>
</reference>